<sequence>MRPETRKPPHPANVPGPFYVELDHCTLCTMCEFAAPDLFALVDEVLGAWYVSKQPASKAEFGRMKEAMRDCEVDCIRVKNCPPDWAARLRDAGMGGLIDSVEGEG</sequence>
<name>A0A6I4SQX9_9SPHN</name>
<organism evidence="1 2">
    <name type="scientific">Croceibacterium salegens</name>
    <dbReference type="NCBI Taxonomy" id="1737568"/>
    <lineage>
        <taxon>Bacteria</taxon>
        <taxon>Pseudomonadati</taxon>
        <taxon>Pseudomonadota</taxon>
        <taxon>Alphaproteobacteria</taxon>
        <taxon>Sphingomonadales</taxon>
        <taxon>Erythrobacteraceae</taxon>
        <taxon>Croceibacterium</taxon>
    </lineage>
</organism>
<dbReference type="Proteomes" id="UP000433652">
    <property type="component" value="Unassembled WGS sequence"/>
</dbReference>
<evidence type="ECO:0008006" key="3">
    <source>
        <dbReference type="Google" id="ProtNLM"/>
    </source>
</evidence>
<dbReference type="EMBL" id="WTYM01000022">
    <property type="protein sequence ID" value="MXO58234.1"/>
    <property type="molecule type" value="Genomic_DNA"/>
</dbReference>
<keyword evidence="2" id="KW-1185">Reference proteome</keyword>
<dbReference type="SUPFAM" id="SSF54862">
    <property type="entry name" value="4Fe-4S ferredoxins"/>
    <property type="match status" value="1"/>
</dbReference>
<dbReference type="OrthoDB" id="8910832at2"/>
<evidence type="ECO:0000313" key="2">
    <source>
        <dbReference type="Proteomes" id="UP000433652"/>
    </source>
</evidence>
<evidence type="ECO:0000313" key="1">
    <source>
        <dbReference type="EMBL" id="MXO58234.1"/>
    </source>
</evidence>
<comment type="caution">
    <text evidence="1">The sequence shown here is derived from an EMBL/GenBank/DDBJ whole genome shotgun (WGS) entry which is preliminary data.</text>
</comment>
<accession>A0A6I4SQX9</accession>
<proteinExistence type="predicted"/>
<dbReference type="Pfam" id="PF13370">
    <property type="entry name" value="Fer4_13"/>
    <property type="match status" value="1"/>
</dbReference>
<dbReference type="RefSeq" id="WP_159791520.1">
    <property type="nucleotide sequence ID" value="NZ_WTYM01000022.1"/>
</dbReference>
<gene>
    <name evidence="1" type="ORF">GRI89_01575</name>
</gene>
<reference evidence="1 2" key="1">
    <citation type="submission" date="2019-12" db="EMBL/GenBank/DDBJ databases">
        <title>Genomic-based taxomic classification of the family Erythrobacteraceae.</title>
        <authorList>
            <person name="Xu L."/>
        </authorList>
    </citation>
    <scope>NUCLEOTIDE SEQUENCE [LARGE SCALE GENOMIC DNA]</scope>
    <source>
        <strain evidence="1 2">MCCC 1K01500</strain>
    </source>
</reference>
<protein>
    <recommendedName>
        <fullName evidence="3">Ferredoxin</fullName>
    </recommendedName>
</protein>
<dbReference type="AlphaFoldDB" id="A0A6I4SQX9"/>
<dbReference type="Gene3D" id="3.30.70.20">
    <property type="match status" value="1"/>
</dbReference>